<dbReference type="GO" id="GO:0016529">
    <property type="term" value="C:sarcoplasmic reticulum"/>
    <property type="evidence" value="ECO:0007669"/>
    <property type="project" value="TreeGrafter"/>
</dbReference>
<dbReference type="Proteomes" id="UP000267096">
    <property type="component" value="Unassembled WGS sequence"/>
</dbReference>
<evidence type="ECO:0000313" key="3">
    <source>
        <dbReference type="WBParaSite" id="ASIM_0001900401-mRNA-1"/>
    </source>
</evidence>
<dbReference type="AlphaFoldDB" id="A0A0M3KDF1"/>
<evidence type="ECO:0000313" key="1">
    <source>
        <dbReference type="EMBL" id="VDK64656.1"/>
    </source>
</evidence>
<dbReference type="CDD" id="cd16018">
    <property type="entry name" value="Enpp"/>
    <property type="match status" value="1"/>
</dbReference>
<accession>A0A0M3KDF1</accession>
<dbReference type="GO" id="GO:0031674">
    <property type="term" value="C:I band"/>
    <property type="evidence" value="ECO:0007669"/>
    <property type="project" value="TreeGrafter"/>
</dbReference>
<evidence type="ECO:0000313" key="2">
    <source>
        <dbReference type="Proteomes" id="UP000267096"/>
    </source>
</evidence>
<dbReference type="Pfam" id="PF01663">
    <property type="entry name" value="Phosphodiest"/>
    <property type="match status" value="1"/>
</dbReference>
<reference evidence="3" key="1">
    <citation type="submission" date="2017-02" db="UniProtKB">
        <authorList>
            <consortium name="WormBaseParasite"/>
        </authorList>
    </citation>
    <scope>IDENTIFICATION</scope>
</reference>
<protein>
    <submittedName>
        <fullName evidence="3">Ectonucleotide pyrophosphatase/phosphodiesterase family member 3</fullName>
    </submittedName>
</protein>
<name>A0A0M3KDF1_ANISI</name>
<proteinExistence type="predicted"/>
<dbReference type="OrthoDB" id="415411at2759"/>
<keyword evidence="2" id="KW-1185">Reference proteome</keyword>
<gene>
    <name evidence="1" type="ORF">ASIM_LOCUS18399</name>
</gene>
<dbReference type="WBParaSite" id="ASIM_0001900401-mRNA-1">
    <property type="protein sequence ID" value="ASIM_0001900401-mRNA-1"/>
    <property type="gene ID" value="ASIM_0001900401"/>
</dbReference>
<reference evidence="1 2" key="2">
    <citation type="submission" date="2018-11" db="EMBL/GenBank/DDBJ databases">
        <authorList>
            <consortium name="Pathogen Informatics"/>
        </authorList>
    </citation>
    <scope>NUCLEOTIDE SEQUENCE [LARGE SCALE GENOMIC DNA]</scope>
</reference>
<dbReference type="PANTHER" id="PTHR10151:SF114">
    <property type="entry name" value="ECTONUCLEOTIDE PYROPHOSPHATASE_PHOSPHODIESTERASE C27A7.3"/>
    <property type="match status" value="1"/>
</dbReference>
<dbReference type="EMBL" id="UYRR01035454">
    <property type="protein sequence ID" value="VDK64656.1"/>
    <property type="molecule type" value="Genomic_DNA"/>
</dbReference>
<dbReference type="SUPFAM" id="SSF53649">
    <property type="entry name" value="Alkaline phosphatase-like"/>
    <property type="match status" value="1"/>
</dbReference>
<organism evidence="3">
    <name type="scientific">Anisakis simplex</name>
    <name type="common">Herring worm</name>
    <dbReference type="NCBI Taxonomy" id="6269"/>
    <lineage>
        <taxon>Eukaryota</taxon>
        <taxon>Metazoa</taxon>
        <taxon>Ecdysozoa</taxon>
        <taxon>Nematoda</taxon>
        <taxon>Chromadorea</taxon>
        <taxon>Rhabditida</taxon>
        <taxon>Spirurina</taxon>
        <taxon>Ascaridomorpha</taxon>
        <taxon>Ascaridoidea</taxon>
        <taxon>Anisakidae</taxon>
        <taxon>Anisakis</taxon>
        <taxon>Anisakis simplex complex</taxon>
    </lineage>
</organism>
<dbReference type="Gene3D" id="3.40.720.10">
    <property type="entry name" value="Alkaline Phosphatase, subunit A"/>
    <property type="match status" value="1"/>
</dbReference>
<dbReference type="PANTHER" id="PTHR10151">
    <property type="entry name" value="ECTONUCLEOTIDE PYROPHOSPHATASE/PHOSPHODIESTERASE"/>
    <property type="match status" value="1"/>
</dbReference>
<dbReference type="GO" id="GO:0055120">
    <property type="term" value="C:striated muscle dense body"/>
    <property type="evidence" value="ECO:0007669"/>
    <property type="project" value="TreeGrafter"/>
</dbReference>
<dbReference type="InterPro" id="IPR002591">
    <property type="entry name" value="Phosphodiest/P_Trfase"/>
</dbReference>
<sequence length="231" mass="25760">MLKICSFKSPPLIVMSTDGFRASYLRKNITPAIERLIDCGTHSKFMLPSFPSKTFPNHYAIATGLYPAWNGIVDNHFYDADLPRQYFSPSVHDQGWYLGEPIWNTVQKYNMKSAVYFWPGGESPVNGNNCGTKPTIAMPYDSKVPFTQRIDKVIEWLNLADDQRPSLIQVYIEQPDAAGHIGGPDSEVVKTAMITADAVVGYLTNRLLHEGLMGCVNLILVSDHGLFTVTT</sequence>
<dbReference type="InterPro" id="IPR017850">
    <property type="entry name" value="Alkaline_phosphatase_core_sf"/>
</dbReference>